<dbReference type="InterPro" id="IPR036320">
    <property type="entry name" value="Glycosyl_Trfase_fam3_N_dom_sf"/>
</dbReference>
<dbReference type="AlphaFoldDB" id="A0A5P9NJV5"/>
<dbReference type="Gene3D" id="1.20.970.10">
    <property type="entry name" value="Transferase, Pyrimidine Nucleoside Phosphorylase, Chain C"/>
    <property type="match status" value="1"/>
</dbReference>
<dbReference type="SUPFAM" id="SSF47648">
    <property type="entry name" value="Nucleoside phosphorylase/phosphoribosyltransferase N-terminal domain"/>
    <property type="match status" value="1"/>
</dbReference>
<evidence type="ECO:0000313" key="6">
    <source>
        <dbReference type="EMBL" id="QFU76110.1"/>
    </source>
</evidence>
<evidence type="ECO:0000256" key="1">
    <source>
        <dbReference type="ARBA" id="ARBA00022676"/>
    </source>
</evidence>
<keyword evidence="3" id="KW-0822">Tryptophan biosynthesis</keyword>
<dbReference type="SUPFAM" id="SSF52418">
    <property type="entry name" value="Nucleoside phosphorylase/phosphoribosyltransferase catalytic domain"/>
    <property type="match status" value="1"/>
</dbReference>
<reference evidence="6 7" key="1">
    <citation type="submission" date="2019-02" db="EMBL/GenBank/DDBJ databases">
        <authorList>
            <person name="Li S.-H."/>
        </authorList>
    </citation>
    <scope>NUCLEOTIDE SEQUENCE [LARGE SCALE GENOMIC DNA]</scope>
    <source>
        <strain evidence="6 7">IMCC14385</strain>
    </source>
</reference>
<evidence type="ECO:0000256" key="2">
    <source>
        <dbReference type="ARBA" id="ARBA00022679"/>
    </source>
</evidence>
<dbReference type="GO" id="GO:0004048">
    <property type="term" value="F:anthranilate phosphoribosyltransferase activity"/>
    <property type="evidence" value="ECO:0007669"/>
    <property type="project" value="InterPro"/>
</dbReference>
<dbReference type="Pfam" id="PF00591">
    <property type="entry name" value="Glycos_transf_3"/>
    <property type="match status" value="1"/>
</dbReference>
<dbReference type="KEGG" id="halc:EY643_10790"/>
<dbReference type="Pfam" id="PF02885">
    <property type="entry name" value="Glycos_trans_3N"/>
    <property type="match status" value="1"/>
</dbReference>
<protein>
    <submittedName>
        <fullName evidence="6">Glycosyl transferase family protein</fullName>
    </submittedName>
</protein>
<accession>A0A5P9NJV5</accession>
<dbReference type="InterPro" id="IPR000312">
    <property type="entry name" value="Glycosyl_Trfase_fam3"/>
</dbReference>
<evidence type="ECO:0000259" key="4">
    <source>
        <dbReference type="Pfam" id="PF00591"/>
    </source>
</evidence>
<dbReference type="EMBL" id="CP036422">
    <property type="protein sequence ID" value="QFU76110.1"/>
    <property type="molecule type" value="Genomic_DNA"/>
</dbReference>
<keyword evidence="7" id="KW-1185">Reference proteome</keyword>
<gene>
    <name evidence="6" type="ORF">EY643_10790</name>
</gene>
<dbReference type="InterPro" id="IPR017459">
    <property type="entry name" value="Glycosyl_Trfase_fam3_N_dom"/>
</dbReference>
<dbReference type="OrthoDB" id="9768896at2"/>
<dbReference type="InterPro" id="IPR005940">
    <property type="entry name" value="Anthranilate_Pribosyl_Tfrase"/>
</dbReference>
<dbReference type="PANTHER" id="PTHR43285">
    <property type="entry name" value="ANTHRANILATE PHOSPHORIBOSYLTRANSFERASE"/>
    <property type="match status" value="1"/>
</dbReference>
<proteinExistence type="predicted"/>
<keyword evidence="2 6" id="KW-0808">Transferase</keyword>
<feature type="domain" description="Glycosyl transferase family 3" evidence="4">
    <location>
        <begin position="111"/>
        <end position="329"/>
    </location>
</feature>
<dbReference type="GO" id="GO:0000162">
    <property type="term" value="P:L-tryptophan biosynthetic process"/>
    <property type="evidence" value="ECO:0007669"/>
    <property type="project" value="UniProtKB-KW"/>
</dbReference>
<dbReference type="NCBIfam" id="NF006564">
    <property type="entry name" value="PRK09071.1"/>
    <property type="match status" value="1"/>
</dbReference>
<organism evidence="6 7">
    <name type="scientific">Halioglobus maricola</name>
    <dbReference type="NCBI Taxonomy" id="2601894"/>
    <lineage>
        <taxon>Bacteria</taxon>
        <taxon>Pseudomonadati</taxon>
        <taxon>Pseudomonadota</taxon>
        <taxon>Gammaproteobacteria</taxon>
        <taxon>Cellvibrionales</taxon>
        <taxon>Halieaceae</taxon>
        <taxon>Halioglobus</taxon>
    </lineage>
</organism>
<keyword evidence="3" id="KW-0028">Amino-acid biosynthesis</keyword>
<feature type="domain" description="Glycosyl transferase family 3 N-terminal" evidence="5">
    <location>
        <begin position="18"/>
        <end position="81"/>
    </location>
</feature>
<evidence type="ECO:0000259" key="5">
    <source>
        <dbReference type="Pfam" id="PF02885"/>
    </source>
</evidence>
<dbReference type="Gene3D" id="3.40.1030.10">
    <property type="entry name" value="Nucleoside phosphorylase/phosphoribosyltransferase catalytic domain"/>
    <property type="match status" value="1"/>
</dbReference>
<sequence length="338" mass="37122">MPVTTDFQIPREEHPFAQYIRILGKGKTGSRSFSRAEAHTAFGMLLRGEADAMQVGAFLMLLRVKEETGEELAGFVDACRTEMTAPPAGLSADLDWPSYAGKRAQHPWYLLAATLIAQAGYRVFLHGGDGHTQGRLYTEQAMQSLGLPVADSWKQVSSQLDRDSISYLPIRRFCAPLSQLMLLRPLLGLRSPVNTLSRMFNPLQASASIHSIFHPAYAELHHAADKLLGQPRSLVFKGDSGEVEIKPQAKTRLMLLQGQQESELLLPRTVADKVAAVDQPSVAPLQALWRGAQHDPYGRDATLATTAAALLAVGFADSLAPCQAHATELWNNRDKERF</sequence>
<keyword evidence="3" id="KW-0057">Aromatic amino acid biosynthesis</keyword>
<evidence type="ECO:0000256" key="3">
    <source>
        <dbReference type="ARBA" id="ARBA00022822"/>
    </source>
</evidence>
<keyword evidence="1" id="KW-0328">Glycosyltransferase</keyword>
<name>A0A5P9NJV5_9GAMM</name>
<dbReference type="Proteomes" id="UP000326287">
    <property type="component" value="Chromosome"/>
</dbReference>
<dbReference type="GO" id="GO:0005829">
    <property type="term" value="C:cytosol"/>
    <property type="evidence" value="ECO:0007669"/>
    <property type="project" value="TreeGrafter"/>
</dbReference>
<dbReference type="PANTHER" id="PTHR43285:SF2">
    <property type="entry name" value="ANTHRANILATE PHOSPHORIBOSYLTRANSFERASE"/>
    <property type="match status" value="1"/>
</dbReference>
<evidence type="ECO:0000313" key="7">
    <source>
        <dbReference type="Proteomes" id="UP000326287"/>
    </source>
</evidence>
<dbReference type="InterPro" id="IPR035902">
    <property type="entry name" value="Nuc_phospho_transferase"/>
</dbReference>